<sequence>MKSQTYLITFCLLNIIFTSKPIAMTTQVDAGAQNSERKVSSQPVELQNTGTVDLEDEFEPVTAVSARDHLVSGEKANSQWSVKPRGRALYDYNELSSVPSSITGADEGASSEVRRLRFGLQGTAPRGFGYKVIADFADDVIFTDAFVSFKEGDLKLTLGQHNTFQGLEELSSSNDTSFTERAAYTDAFGFERRVGLSATYTLNDFLLEGGVFSDNIDDLGGKNNSFSVDGRVSYATTFQGTLIHLGSSIHIRDLGDEIDSVRYRQRPHIHSVDTRFINTEDIVGASDETSYGLEAAIIAGRFHVVGETHWLNVTRSDYADPTFFGGSIEAGFFITQDKREYKGGVFKGVKVNQPVSNGGIGAWQVNVRYDRLDLVDAGIIGGTQDAYMASLIWTLVDDVRLILNYGHLSYSHALDIEQGAPDNFSVNVFGIRGQIGF</sequence>
<dbReference type="SUPFAM" id="SSF56935">
    <property type="entry name" value="Porins"/>
    <property type="match status" value="1"/>
</dbReference>
<evidence type="ECO:0000313" key="2">
    <source>
        <dbReference type="Proteomes" id="UP000464524"/>
    </source>
</evidence>
<reference evidence="1 2" key="1">
    <citation type="submission" date="2019-12" db="EMBL/GenBank/DDBJ databases">
        <title>Genome sequencing and assembly of endphytes of Porphyra tenera.</title>
        <authorList>
            <person name="Park J.M."/>
            <person name="Shin R."/>
            <person name="Jo S.H."/>
        </authorList>
    </citation>
    <scope>NUCLEOTIDE SEQUENCE [LARGE SCALE GENOMIC DNA]</scope>
    <source>
        <strain evidence="1 2">GPM4</strain>
    </source>
</reference>
<gene>
    <name evidence="1" type="ORF">FX988_03617</name>
</gene>
<accession>A0A857JPG0</accession>
<dbReference type="Gene3D" id="2.40.160.10">
    <property type="entry name" value="Porin"/>
    <property type="match status" value="1"/>
</dbReference>
<dbReference type="EMBL" id="CP047656">
    <property type="protein sequence ID" value="QHJ13356.1"/>
    <property type="molecule type" value="Genomic_DNA"/>
</dbReference>
<dbReference type="Proteomes" id="UP000464524">
    <property type="component" value="Chromosome"/>
</dbReference>
<proteinExistence type="predicted"/>
<protein>
    <submittedName>
        <fullName evidence="1">Porin O</fullName>
    </submittedName>
</protein>
<dbReference type="AlphaFoldDB" id="A0A857JPG0"/>
<organism evidence="1 2">
    <name type="scientific">Paraglaciecola mesophila</name>
    <dbReference type="NCBI Taxonomy" id="197222"/>
    <lineage>
        <taxon>Bacteria</taxon>
        <taxon>Pseudomonadati</taxon>
        <taxon>Pseudomonadota</taxon>
        <taxon>Gammaproteobacteria</taxon>
        <taxon>Alteromonadales</taxon>
        <taxon>Alteromonadaceae</taxon>
        <taxon>Paraglaciecola</taxon>
    </lineage>
</organism>
<dbReference type="Pfam" id="PF07396">
    <property type="entry name" value="Porin_O_P"/>
    <property type="match status" value="1"/>
</dbReference>
<dbReference type="InterPro" id="IPR023614">
    <property type="entry name" value="Porin_dom_sf"/>
</dbReference>
<dbReference type="KEGG" id="pmes:FX988_03617"/>
<dbReference type="InterPro" id="IPR010870">
    <property type="entry name" value="Porin_O/P"/>
</dbReference>
<name>A0A857JPG0_9ALTE</name>
<evidence type="ECO:0000313" key="1">
    <source>
        <dbReference type="EMBL" id="QHJ13356.1"/>
    </source>
</evidence>
<keyword evidence="2" id="KW-1185">Reference proteome</keyword>